<evidence type="ECO:0000256" key="1">
    <source>
        <dbReference type="ARBA" id="ARBA00008792"/>
    </source>
</evidence>
<dbReference type="Pfam" id="PF00271">
    <property type="entry name" value="Helicase_C"/>
    <property type="match status" value="1"/>
</dbReference>
<evidence type="ECO:0000256" key="4">
    <source>
        <dbReference type="ARBA" id="ARBA00022741"/>
    </source>
</evidence>
<dbReference type="GO" id="GO:0003723">
    <property type="term" value="F:RNA binding"/>
    <property type="evidence" value="ECO:0007669"/>
    <property type="project" value="TreeGrafter"/>
</dbReference>
<dbReference type="GeneID" id="112458413"/>
<reference evidence="18" key="1">
    <citation type="submission" date="2025-08" db="UniProtKB">
        <authorList>
            <consortium name="RefSeq"/>
        </authorList>
    </citation>
    <scope>IDENTIFICATION</scope>
    <source>
        <tissue evidence="18">Whole body</tissue>
    </source>
</reference>
<dbReference type="PANTHER" id="PTHR18934:SF145">
    <property type="entry name" value="ATP-DEPENDENT RNA HELICASE DHX57-RELATED"/>
    <property type="match status" value="1"/>
</dbReference>
<dbReference type="EC" id="3.6.4.13" evidence="2"/>
<evidence type="ECO:0000313" key="17">
    <source>
        <dbReference type="Proteomes" id="UP000504618"/>
    </source>
</evidence>
<dbReference type="GO" id="GO:0016787">
    <property type="term" value="F:hydrolase activity"/>
    <property type="evidence" value="ECO:0007669"/>
    <property type="project" value="UniProtKB-KW"/>
</dbReference>
<dbReference type="PROSITE" id="PS51192">
    <property type="entry name" value="HELICASE_ATP_BIND_1"/>
    <property type="match status" value="1"/>
</dbReference>
<dbReference type="InterPro" id="IPR059023">
    <property type="entry name" value="RNA_hel_CTD"/>
</dbReference>
<dbReference type="Gene3D" id="3.40.50.300">
    <property type="entry name" value="P-loop containing nucleotide triphosphate hydrolases"/>
    <property type="match status" value="2"/>
</dbReference>
<dbReference type="InterPro" id="IPR027417">
    <property type="entry name" value="P-loop_NTPase"/>
</dbReference>
<dbReference type="GO" id="GO:0008270">
    <property type="term" value="F:zinc ion binding"/>
    <property type="evidence" value="ECO:0007669"/>
    <property type="project" value="UniProtKB-KW"/>
</dbReference>
<dbReference type="SMART" id="SM00490">
    <property type="entry name" value="HELICc"/>
    <property type="match status" value="1"/>
</dbReference>
<evidence type="ECO:0000259" key="16">
    <source>
        <dbReference type="PROSITE" id="PS51194"/>
    </source>
</evidence>
<evidence type="ECO:0000256" key="3">
    <source>
        <dbReference type="ARBA" id="ARBA00022723"/>
    </source>
</evidence>
<dbReference type="InterPro" id="IPR011709">
    <property type="entry name" value="DEAD-box_helicase_OB_fold"/>
</dbReference>
<dbReference type="InterPro" id="IPR014001">
    <property type="entry name" value="Helicase_ATP-bd"/>
</dbReference>
<dbReference type="InterPro" id="IPR011545">
    <property type="entry name" value="DEAD/DEAH_box_helicase_dom"/>
</dbReference>
<accession>A0A6J1Q6G8</accession>
<evidence type="ECO:0000256" key="14">
    <source>
        <dbReference type="ARBA" id="ARBA00083389"/>
    </source>
</evidence>
<evidence type="ECO:0000256" key="13">
    <source>
        <dbReference type="ARBA" id="ARBA00071682"/>
    </source>
</evidence>
<comment type="catalytic activity">
    <reaction evidence="11">
        <text>ATP + H2O = ADP + phosphate + H(+)</text>
        <dbReference type="Rhea" id="RHEA:13065"/>
        <dbReference type="ChEBI" id="CHEBI:15377"/>
        <dbReference type="ChEBI" id="CHEBI:15378"/>
        <dbReference type="ChEBI" id="CHEBI:30616"/>
        <dbReference type="ChEBI" id="CHEBI:43474"/>
        <dbReference type="ChEBI" id="CHEBI:456216"/>
        <dbReference type="EC" id="3.6.4.13"/>
    </reaction>
</comment>
<evidence type="ECO:0000256" key="12">
    <source>
        <dbReference type="ARBA" id="ARBA00057709"/>
    </source>
</evidence>
<evidence type="ECO:0000256" key="2">
    <source>
        <dbReference type="ARBA" id="ARBA00012552"/>
    </source>
</evidence>
<evidence type="ECO:0000256" key="8">
    <source>
        <dbReference type="ARBA" id="ARBA00022833"/>
    </source>
</evidence>
<evidence type="ECO:0000256" key="6">
    <source>
        <dbReference type="ARBA" id="ARBA00022801"/>
    </source>
</evidence>
<keyword evidence="6" id="KW-0378">Hydrolase</keyword>
<keyword evidence="10" id="KW-0175">Coiled coil</keyword>
<evidence type="ECO:0000256" key="7">
    <source>
        <dbReference type="ARBA" id="ARBA00022806"/>
    </source>
</evidence>
<dbReference type="Pfam" id="PF04408">
    <property type="entry name" value="WHD_HA2"/>
    <property type="match status" value="1"/>
</dbReference>
<keyword evidence="5" id="KW-0863">Zinc-finger</keyword>
<keyword evidence="4" id="KW-0547">Nucleotide-binding</keyword>
<dbReference type="GO" id="GO:0005524">
    <property type="term" value="F:ATP binding"/>
    <property type="evidence" value="ECO:0007669"/>
    <property type="project" value="UniProtKB-KW"/>
</dbReference>
<evidence type="ECO:0000256" key="11">
    <source>
        <dbReference type="ARBA" id="ARBA00047984"/>
    </source>
</evidence>
<evidence type="ECO:0000259" key="15">
    <source>
        <dbReference type="PROSITE" id="PS51192"/>
    </source>
</evidence>
<dbReference type="FunFam" id="3.40.50.300:FF:000284">
    <property type="entry name" value="probable ATP-dependent RNA helicase YTHDC2"/>
    <property type="match status" value="1"/>
</dbReference>
<gene>
    <name evidence="18" type="primary">LOC112458413</name>
</gene>
<proteinExistence type="inferred from homology"/>
<dbReference type="Pfam" id="PF07717">
    <property type="entry name" value="OB_NTP_bind"/>
    <property type="match status" value="1"/>
</dbReference>
<dbReference type="OrthoDB" id="5600252at2759"/>
<dbReference type="Pfam" id="PF00270">
    <property type="entry name" value="DEAD"/>
    <property type="match status" value="1"/>
</dbReference>
<dbReference type="SMART" id="SM00847">
    <property type="entry name" value="HA2"/>
    <property type="match status" value="1"/>
</dbReference>
<dbReference type="CDD" id="cd17917">
    <property type="entry name" value="DEXHc_RHA-like"/>
    <property type="match status" value="1"/>
</dbReference>
<dbReference type="PROSITE" id="PS51194">
    <property type="entry name" value="HELICASE_CTER"/>
    <property type="match status" value="1"/>
</dbReference>
<organism evidence="17 18">
    <name type="scientific">Temnothorax curvispinosus</name>
    <dbReference type="NCBI Taxonomy" id="300111"/>
    <lineage>
        <taxon>Eukaryota</taxon>
        <taxon>Metazoa</taxon>
        <taxon>Ecdysozoa</taxon>
        <taxon>Arthropoda</taxon>
        <taxon>Hexapoda</taxon>
        <taxon>Insecta</taxon>
        <taxon>Pterygota</taxon>
        <taxon>Neoptera</taxon>
        <taxon>Endopterygota</taxon>
        <taxon>Hymenoptera</taxon>
        <taxon>Apocrita</taxon>
        <taxon>Aculeata</taxon>
        <taxon>Formicoidea</taxon>
        <taxon>Formicidae</taxon>
        <taxon>Myrmicinae</taxon>
        <taxon>Temnothorax</taxon>
    </lineage>
</organism>
<keyword evidence="3" id="KW-0479">Metal-binding</keyword>
<keyword evidence="9" id="KW-0067">ATP-binding</keyword>
<evidence type="ECO:0000313" key="18">
    <source>
        <dbReference type="RefSeq" id="XP_024877807.1"/>
    </source>
</evidence>
<evidence type="ECO:0000256" key="9">
    <source>
        <dbReference type="ARBA" id="ARBA00022840"/>
    </source>
</evidence>
<name>A0A6J1Q6G8_9HYME</name>
<dbReference type="InterPro" id="IPR001650">
    <property type="entry name" value="Helicase_C-like"/>
</dbReference>
<evidence type="ECO:0000256" key="10">
    <source>
        <dbReference type="ARBA" id="ARBA00023054"/>
    </source>
</evidence>
<sequence>MIYPYELKSSYAEQPENTGDNIFYSQAVEPLYAEGPEKRKENMVNSDVLEPLYVEQPKNTGDNIFHSQAVGPLYTEEKQEENMVYPYKLKSSCAEQPENTGDNIFYSQAVEPLYAEGPEKREENMVNSDVLEPLYVEQPENTGGNIFHSQAVGPLYVGGLEKRGENIGENIYPCMLNKSSYIGQPENRGNVFNPQAVELMYVGTPEKREESMVYPNVPMPLYAGVPGVIDVNIINCFVLVPVCAGRQVRREESIDSIVYSNVPIPSYSGGPMVYPNAPMPLHAGEPDVNIINCFVLVPMCAGRQENREDRIVYSNVPIPSYSGGLEKQESAVNHYVREPSYRAEESEKRGENIFNPQAVVPLYPGGQEKREESLVYPGFVPSYIMEPEKRERNMFNSNVSIPSYPGRLEKRGESAINHYVLEPSYCAEEPEKRGEDIFNPQAVEPLYPGGLEKREESMVYSGFVPSYTMGPEKRGGNMFKSNVPEPCPSCAGGLKKREENVINPCAINPLHVGGTEEREENMIDWLPLSNDVTKLNHSIKKYYNSLHINEENNLIKKGFMDKQKDPTYKKMQEVRKKLPVWSQKNEILEAIHKNQVVIISGETGCGKSTQIPQFVLDDWIINGIIQNGDNAHINIMCTQPRKISTIVLAERVAAERIEKIGDTVGYHVRLKKKLSSRTRVTFCTIGILLQQLMGDLNLTDITHVVIDEVHERNAESNSLLMLLKDLLPKRPSLKIILMSATINAEVFSSYFEHALVLNIPGTFFSVKQIFLEDALEETGYILDVDSKYICRHKKNKEVLFKRHYTDLNIKIGGTVDCIAEKSTKDEDLTMTQLINRYPNRSKQTYKNLYLMNYDKINYDLIEHILEWIITGEHNYPKKGSILIFLPGLYEIITLMEQLEGNFILSRNEIMILPLHSSLSIEEQSRVFQKIEGVRKIVISTNLAETSIIIDDCVFVIDSGRMKESRFNSDKNVECLKTCWVTQANVVQRKGRVGRVTPGVCIHLYTSHRYEHFAARPAPEILRVSLESLLLHIALMHGGRKVDMYAITQRMLDSPSHHQVTGTIKRLQNVDAFDSECKLTSLGHLLAKLPVDVGIGKLILCGAIFCCLDSVLTIAACMSHRSPFSVSLESKERVDSKIKFFKENSDHLTILQAYREWQNITYEEGKKAGIKFAKENFLSVHTLYTLVGLKYQFLELLVSSGFVHIDLPRRQPNIDNIFIITGKELNKNNSNDKLLQGLICAALYPNIAKLKEDQTNANFDPQNTVFETQGGDIVKIHPSSVNFHAKSFSSPFLAYQRELKTSQVFILEVSMIPVLAVILFSGLPNFQNSPDGNFIISLNHNWLTFTMDAEVGNHLAFMRENLARLLTAKMRNPLLDFTKGEKNKKIIDRIVRAVTNW</sequence>
<dbReference type="Pfam" id="PF21010">
    <property type="entry name" value="HA2_C"/>
    <property type="match status" value="1"/>
</dbReference>
<dbReference type="GO" id="GO:0003724">
    <property type="term" value="F:RNA helicase activity"/>
    <property type="evidence" value="ECO:0007669"/>
    <property type="project" value="UniProtKB-EC"/>
</dbReference>
<feature type="domain" description="Helicase C-terminal" evidence="16">
    <location>
        <begin position="860"/>
        <end position="1036"/>
    </location>
</feature>
<comment type="function">
    <text evidence="12">Probable ATP-binding RNA helicase.</text>
</comment>
<dbReference type="SUPFAM" id="SSF52540">
    <property type="entry name" value="P-loop containing nucleoside triphosphate hydrolases"/>
    <property type="match status" value="1"/>
</dbReference>
<dbReference type="CDD" id="cd18791">
    <property type="entry name" value="SF2_C_RHA"/>
    <property type="match status" value="1"/>
</dbReference>
<protein>
    <recommendedName>
        <fullName evidence="13">Putative ATP-dependent RNA helicase DHX57</fullName>
        <ecNumber evidence="2">3.6.4.13</ecNumber>
    </recommendedName>
    <alternativeName>
        <fullName evidence="14">DEAH box protein 57</fullName>
    </alternativeName>
</protein>
<dbReference type="PANTHER" id="PTHR18934">
    <property type="entry name" value="ATP-DEPENDENT RNA HELICASE"/>
    <property type="match status" value="1"/>
</dbReference>
<keyword evidence="7 18" id="KW-0347">Helicase</keyword>
<dbReference type="InterPro" id="IPR007502">
    <property type="entry name" value="Helicase-assoc_dom"/>
</dbReference>
<dbReference type="Proteomes" id="UP000504618">
    <property type="component" value="Unplaced"/>
</dbReference>
<evidence type="ECO:0000256" key="5">
    <source>
        <dbReference type="ARBA" id="ARBA00022771"/>
    </source>
</evidence>
<dbReference type="InterPro" id="IPR048333">
    <property type="entry name" value="HA2_WH"/>
</dbReference>
<comment type="similarity">
    <text evidence="1">Belongs to the DEAD box helicase family. DEAH subfamily.</text>
</comment>
<keyword evidence="17" id="KW-1185">Reference proteome</keyword>
<dbReference type="FunFam" id="1.20.120.1080:FF:000002">
    <property type="entry name" value="Putative ATP-dependent RNA helicase DHX36"/>
    <property type="match status" value="1"/>
</dbReference>
<keyword evidence="8" id="KW-0862">Zinc</keyword>
<dbReference type="RefSeq" id="XP_024877807.1">
    <property type="nucleotide sequence ID" value="XM_025022039.1"/>
</dbReference>
<dbReference type="Gene3D" id="1.20.120.1080">
    <property type="match status" value="1"/>
</dbReference>
<dbReference type="FunFam" id="3.40.50.300:FF:000325">
    <property type="entry name" value="ATP-dependent RNA helicase DHX29"/>
    <property type="match status" value="1"/>
</dbReference>
<dbReference type="Pfam" id="PF26026">
    <property type="entry name" value="RNA_hel_CTD"/>
    <property type="match status" value="1"/>
</dbReference>
<dbReference type="SMART" id="SM00487">
    <property type="entry name" value="DEXDc"/>
    <property type="match status" value="1"/>
</dbReference>
<feature type="domain" description="Helicase ATP-binding" evidence="15">
    <location>
        <begin position="588"/>
        <end position="760"/>
    </location>
</feature>